<name>A0AC35F5Q2_9BILA</name>
<evidence type="ECO:0000313" key="2">
    <source>
        <dbReference type="WBParaSite" id="PS1159_v2.g13304.t1"/>
    </source>
</evidence>
<evidence type="ECO:0000313" key="1">
    <source>
        <dbReference type="Proteomes" id="UP000887580"/>
    </source>
</evidence>
<protein>
    <submittedName>
        <fullName evidence="2">Uncharacterized protein</fullName>
    </submittedName>
</protein>
<organism evidence="1 2">
    <name type="scientific">Panagrolaimus sp. PS1159</name>
    <dbReference type="NCBI Taxonomy" id="55785"/>
    <lineage>
        <taxon>Eukaryota</taxon>
        <taxon>Metazoa</taxon>
        <taxon>Ecdysozoa</taxon>
        <taxon>Nematoda</taxon>
        <taxon>Chromadorea</taxon>
        <taxon>Rhabditida</taxon>
        <taxon>Tylenchina</taxon>
        <taxon>Panagrolaimomorpha</taxon>
        <taxon>Panagrolaimoidea</taxon>
        <taxon>Panagrolaimidae</taxon>
        <taxon>Panagrolaimus</taxon>
    </lineage>
</organism>
<reference evidence="2" key="1">
    <citation type="submission" date="2022-11" db="UniProtKB">
        <authorList>
            <consortium name="WormBaseParasite"/>
        </authorList>
    </citation>
    <scope>IDENTIFICATION</scope>
</reference>
<dbReference type="WBParaSite" id="PS1159_v2.g13304.t1">
    <property type="protein sequence ID" value="PS1159_v2.g13304.t1"/>
    <property type="gene ID" value="PS1159_v2.g13304"/>
</dbReference>
<proteinExistence type="predicted"/>
<accession>A0AC35F5Q2</accession>
<dbReference type="Proteomes" id="UP000887580">
    <property type="component" value="Unplaced"/>
</dbReference>
<sequence length="67" mass="7567">MQGQLMQLTVPLELEPVQRFQHYMAKTFYKTTSFFANGCKSVAMLAGCDEKLQKDAFEYGGHLGLAF</sequence>